<dbReference type="Pfam" id="PF00612">
    <property type="entry name" value="IQ"/>
    <property type="match status" value="1"/>
</dbReference>
<dbReference type="PROSITE" id="PS50096">
    <property type="entry name" value="IQ"/>
    <property type="match status" value="1"/>
</dbReference>
<proteinExistence type="predicted"/>
<sequence length="317" mass="36892">MSKDVEKEYQRGEVIVFRGNDCVDDSCSKILLIGIVERVDPVYTIVTRETVSCSSVLQILIIGKYKPTRDYIKHVDNSDSSTLPFALKNYRRELLLDEIQKEKETNESTSLNEFKEKCNRVKAVDHIFTGSRILSDRSSYKISEEYKTAKIKIRQTNNIHSPGECRQKVHDALSFLEAYNRNVNSLTILLALSKWHTHAYKLTSSLQNNSAILIQKNVRRYVARRKYIRRKDRFFGYYVDGRSKDSHEIRPGVFLSTQAKADEWFALLQISGEVILKHLKIIEDTSTAIAVYKWKESINLQQLETTKMRDEEIFSFF</sequence>
<accession>A0AAD3D1G4</accession>
<reference evidence="1 2" key="1">
    <citation type="journal article" date="2021" name="Sci. Rep.">
        <title>The genome of the diatom Chaetoceros tenuissimus carries an ancient integrated fragment of an extant virus.</title>
        <authorList>
            <person name="Hongo Y."/>
            <person name="Kimura K."/>
            <person name="Takaki Y."/>
            <person name="Yoshida Y."/>
            <person name="Baba S."/>
            <person name="Kobayashi G."/>
            <person name="Nagasaki K."/>
            <person name="Hano T."/>
            <person name="Tomaru Y."/>
        </authorList>
    </citation>
    <scope>NUCLEOTIDE SEQUENCE [LARGE SCALE GENOMIC DNA]</scope>
    <source>
        <strain evidence="1 2">NIES-3715</strain>
    </source>
</reference>
<name>A0AAD3D1G4_9STRA</name>
<evidence type="ECO:0000313" key="1">
    <source>
        <dbReference type="EMBL" id="GFH55959.1"/>
    </source>
</evidence>
<dbReference type="InterPro" id="IPR000048">
    <property type="entry name" value="IQ_motif_EF-hand-BS"/>
</dbReference>
<protein>
    <submittedName>
        <fullName evidence="1">Uncharacterized protein</fullName>
    </submittedName>
</protein>
<dbReference type="SMART" id="SM00015">
    <property type="entry name" value="IQ"/>
    <property type="match status" value="1"/>
</dbReference>
<dbReference type="EMBL" id="BLLK01000051">
    <property type="protein sequence ID" value="GFH55959.1"/>
    <property type="molecule type" value="Genomic_DNA"/>
</dbReference>
<comment type="caution">
    <text evidence="1">The sequence shown here is derived from an EMBL/GenBank/DDBJ whole genome shotgun (WGS) entry which is preliminary data.</text>
</comment>
<keyword evidence="2" id="KW-1185">Reference proteome</keyword>
<dbReference type="AlphaFoldDB" id="A0AAD3D1G4"/>
<gene>
    <name evidence="1" type="ORF">CTEN210_12435</name>
</gene>
<evidence type="ECO:0000313" key="2">
    <source>
        <dbReference type="Proteomes" id="UP001054902"/>
    </source>
</evidence>
<dbReference type="Proteomes" id="UP001054902">
    <property type="component" value="Unassembled WGS sequence"/>
</dbReference>
<organism evidence="1 2">
    <name type="scientific">Chaetoceros tenuissimus</name>
    <dbReference type="NCBI Taxonomy" id="426638"/>
    <lineage>
        <taxon>Eukaryota</taxon>
        <taxon>Sar</taxon>
        <taxon>Stramenopiles</taxon>
        <taxon>Ochrophyta</taxon>
        <taxon>Bacillariophyta</taxon>
        <taxon>Coscinodiscophyceae</taxon>
        <taxon>Chaetocerotophycidae</taxon>
        <taxon>Chaetocerotales</taxon>
        <taxon>Chaetocerotaceae</taxon>
        <taxon>Chaetoceros</taxon>
    </lineage>
</organism>